<dbReference type="Proteomes" id="UP000749559">
    <property type="component" value="Unassembled WGS sequence"/>
</dbReference>
<dbReference type="InterPro" id="IPR008949">
    <property type="entry name" value="Isoprenoid_synthase_dom_sf"/>
</dbReference>
<evidence type="ECO:0000256" key="4">
    <source>
        <dbReference type="ARBA" id="ARBA00022842"/>
    </source>
</evidence>
<protein>
    <submittedName>
        <fullName evidence="6">Uncharacterized protein</fullName>
    </submittedName>
</protein>
<dbReference type="InterPro" id="IPR039702">
    <property type="entry name" value="FPS1-like"/>
</dbReference>
<comment type="cofactor">
    <cofactor evidence="1">
        <name>Mg(2+)</name>
        <dbReference type="ChEBI" id="CHEBI:18420"/>
    </cofactor>
</comment>
<reference evidence="6" key="1">
    <citation type="submission" date="2022-03" db="EMBL/GenBank/DDBJ databases">
        <authorList>
            <person name="Martin C."/>
        </authorList>
    </citation>
    <scope>NUCLEOTIDE SEQUENCE</scope>
</reference>
<dbReference type="OrthoDB" id="10257492at2759"/>
<keyword evidence="3" id="KW-0479">Metal-binding</keyword>
<keyword evidence="4" id="KW-0460">Magnesium</keyword>
<evidence type="ECO:0000256" key="2">
    <source>
        <dbReference type="ARBA" id="ARBA00022679"/>
    </source>
</evidence>
<comment type="similarity">
    <text evidence="5">Belongs to the FPP/GGPP synthase family.</text>
</comment>
<dbReference type="GO" id="GO:0004161">
    <property type="term" value="F:dimethylallyltranstransferase activity"/>
    <property type="evidence" value="ECO:0007669"/>
    <property type="project" value="TreeGrafter"/>
</dbReference>
<name>A0A8J1XJC2_OWEFU</name>
<dbReference type="Gene3D" id="1.10.600.10">
    <property type="entry name" value="Farnesyl Diphosphate Synthase"/>
    <property type="match status" value="1"/>
</dbReference>
<proteinExistence type="inferred from homology"/>
<evidence type="ECO:0000313" key="7">
    <source>
        <dbReference type="Proteomes" id="UP000749559"/>
    </source>
</evidence>
<keyword evidence="2 5" id="KW-0808">Transferase</keyword>
<sequence>MAVSKLQARAVRNISIMESSKRNADQGKEHQTLLHGAVLKNRALEKEVNKYDEFLKAHICDITELSNYPPEIEPSLKRFREVLHNNVPFSSHRFGLPLYNAYCSIVAPVVPTEDERRKMLILGCCIEIQTSSFAVDDDIMDHEETRKGRPCWYKRPEVGLMAINDASFMQSIVFETLRKEFRKEPYYMDLVERVLLTERKYLIGQNVDMTPSKKDITALSRGTMVTIYTYNTVPWLFFPIAFALTLAGVKDEIWWQRAEDIATKLGIFWHFSDDYQNCFNSENQYDDGTRGSDIMENKCTWPIIEALERATPGQLEILRENYGQQDVVKMNKVLDVYNEMNIPEVYKEAKRACYNEVMEAIHKCEGNPPKGLFTYLLDLVFLEYSAGD</sequence>
<organism evidence="6 7">
    <name type="scientific">Owenia fusiformis</name>
    <name type="common">Polychaete worm</name>
    <dbReference type="NCBI Taxonomy" id="6347"/>
    <lineage>
        <taxon>Eukaryota</taxon>
        <taxon>Metazoa</taxon>
        <taxon>Spiralia</taxon>
        <taxon>Lophotrochozoa</taxon>
        <taxon>Annelida</taxon>
        <taxon>Polychaeta</taxon>
        <taxon>Sedentaria</taxon>
        <taxon>Canalipalpata</taxon>
        <taxon>Sabellida</taxon>
        <taxon>Oweniida</taxon>
        <taxon>Oweniidae</taxon>
        <taxon>Owenia</taxon>
    </lineage>
</organism>
<dbReference type="PANTHER" id="PTHR11525:SF0">
    <property type="entry name" value="FARNESYL PYROPHOSPHATE SYNTHASE"/>
    <property type="match status" value="1"/>
</dbReference>
<dbReference type="EMBL" id="CAIIXF020000011">
    <property type="protein sequence ID" value="CAH1799235.1"/>
    <property type="molecule type" value="Genomic_DNA"/>
</dbReference>
<evidence type="ECO:0000256" key="1">
    <source>
        <dbReference type="ARBA" id="ARBA00001946"/>
    </source>
</evidence>
<evidence type="ECO:0000256" key="3">
    <source>
        <dbReference type="ARBA" id="ARBA00022723"/>
    </source>
</evidence>
<dbReference type="GO" id="GO:0045337">
    <property type="term" value="P:farnesyl diphosphate biosynthetic process"/>
    <property type="evidence" value="ECO:0007669"/>
    <property type="project" value="TreeGrafter"/>
</dbReference>
<accession>A0A8J1XJC2</accession>
<dbReference type="AlphaFoldDB" id="A0A8J1XJC2"/>
<dbReference type="GO" id="GO:0046872">
    <property type="term" value="F:metal ion binding"/>
    <property type="evidence" value="ECO:0007669"/>
    <property type="project" value="UniProtKB-KW"/>
</dbReference>
<dbReference type="PANTHER" id="PTHR11525">
    <property type="entry name" value="FARNESYL-PYROPHOSPHATE SYNTHETASE"/>
    <property type="match status" value="1"/>
</dbReference>
<comment type="caution">
    <text evidence="6">The sequence shown here is derived from an EMBL/GenBank/DDBJ whole genome shotgun (WGS) entry which is preliminary data.</text>
</comment>
<keyword evidence="7" id="KW-1185">Reference proteome</keyword>
<dbReference type="SUPFAM" id="SSF48576">
    <property type="entry name" value="Terpenoid synthases"/>
    <property type="match status" value="1"/>
</dbReference>
<evidence type="ECO:0000256" key="5">
    <source>
        <dbReference type="RuleBase" id="RU004466"/>
    </source>
</evidence>
<dbReference type="Pfam" id="PF00348">
    <property type="entry name" value="polyprenyl_synt"/>
    <property type="match status" value="1"/>
</dbReference>
<dbReference type="GO" id="GO:0005737">
    <property type="term" value="C:cytoplasm"/>
    <property type="evidence" value="ECO:0007669"/>
    <property type="project" value="TreeGrafter"/>
</dbReference>
<gene>
    <name evidence="6" type="ORF">OFUS_LOCUS23272</name>
</gene>
<dbReference type="InterPro" id="IPR000092">
    <property type="entry name" value="Polyprenyl_synt"/>
</dbReference>
<dbReference type="GO" id="GO:0004337">
    <property type="term" value="F:(2E,6E)-farnesyl diphosphate synthase activity"/>
    <property type="evidence" value="ECO:0007669"/>
    <property type="project" value="TreeGrafter"/>
</dbReference>
<evidence type="ECO:0000313" key="6">
    <source>
        <dbReference type="EMBL" id="CAH1799235.1"/>
    </source>
</evidence>